<comment type="caution">
    <text evidence="9">The sequence shown here is derived from an EMBL/GenBank/DDBJ whole genome shotgun (WGS) entry which is preliminary data.</text>
</comment>
<feature type="domain" description="ABC3 transporter permease C-terminal" evidence="7">
    <location>
        <begin position="307"/>
        <end position="420"/>
    </location>
</feature>
<protein>
    <recommendedName>
        <fullName evidence="11">ABC transporter permease</fullName>
    </recommendedName>
</protein>
<evidence type="ECO:0000313" key="10">
    <source>
        <dbReference type="Proteomes" id="UP000223913"/>
    </source>
</evidence>
<evidence type="ECO:0000256" key="6">
    <source>
        <dbReference type="SAM" id="Phobius"/>
    </source>
</evidence>
<keyword evidence="3 6" id="KW-0812">Transmembrane</keyword>
<feature type="transmembrane region" description="Helical" evidence="6">
    <location>
        <begin position="685"/>
        <end position="708"/>
    </location>
</feature>
<evidence type="ECO:0000256" key="1">
    <source>
        <dbReference type="ARBA" id="ARBA00004651"/>
    </source>
</evidence>
<feature type="transmembrane region" description="Helical" evidence="6">
    <location>
        <begin position="439"/>
        <end position="463"/>
    </location>
</feature>
<evidence type="ECO:0000256" key="3">
    <source>
        <dbReference type="ARBA" id="ARBA00022692"/>
    </source>
</evidence>
<evidence type="ECO:0000256" key="4">
    <source>
        <dbReference type="ARBA" id="ARBA00022989"/>
    </source>
</evidence>
<dbReference type="GO" id="GO:0022857">
    <property type="term" value="F:transmembrane transporter activity"/>
    <property type="evidence" value="ECO:0007669"/>
    <property type="project" value="TreeGrafter"/>
</dbReference>
<dbReference type="AlphaFoldDB" id="A0A2D0NAK3"/>
<dbReference type="GO" id="GO:0005886">
    <property type="term" value="C:plasma membrane"/>
    <property type="evidence" value="ECO:0007669"/>
    <property type="project" value="UniProtKB-SubCell"/>
</dbReference>
<dbReference type="OrthoDB" id="8740261at2"/>
<feature type="domain" description="MacB-like periplasmic core" evidence="8">
    <location>
        <begin position="21"/>
        <end position="245"/>
    </location>
</feature>
<feature type="domain" description="ABC3 transporter permease C-terminal" evidence="7">
    <location>
        <begin position="690"/>
        <end position="799"/>
    </location>
</feature>
<feature type="domain" description="MacB-like periplasmic core" evidence="8">
    <location>
        <begin position="451"/>
        <end position="617"/>
    </location>
</feature>
<feature type="transmembrane region" description="Helical" evidence="6">
    <location>
        <begin position="352"/>
        <end position="374"/>
    </location>
</feature>
<keyword evidence="10" id="KW-1185">Reference proteome</keyword>
<evidence type="ECO:0000256" key="2">
    <source>
        <dbReference type="ARBA" id="ARBA00022475"/>
    </source>
</evidence>
<dbReference type="PANTHER" id="PTHR30572:SF18">
    <property type="entry name" value="ABC-TYPE MACROLIDE FAMILY EXPORT SYSTEM PERMEASE COMPONENT 2"/>
    <property type="match status" value="1"/>
</dbReference>
<gene>
    <name evidence="9" type="ORF">CRP01_16755</name>
</gene>
<dbReference type="Proteomes" id="UP000223913">
    <property type="component" value="Unassembled WGS sequence"/>
</dbReference>
<feature type="transmembrane region" description="Helical" evidence="6">
    <location>
        <begin position="301"/>
        <end position="323"/>
    </location>
</feature>
<proteinExistence type="predicted"/>
<keyword evidence="5 6" id="KW-0472">Membrane</keyword>
<dbReference type="PANTHER" id="PTHR30572">
    <property type="entry name" value="MEMBRANE COMPONENT OF TRANSPORTER-RELATED"/>
    <property type="match status" value="1"/>
</dbReference>
<evidence type="ECO:0000313" key="9">
    <source>
        <dbReference type="EMBL" id="PHN05390.1"/>
    </source>
</evidence>
<name>A0A2D0NAK3_FLAN2</name>
<feature type="transmembrane region" description="Helical" evidence="6">
    <location>
        <begin position="769"/>
        <end position="789"/>
    </location>
</feature>
<reference evidence="9 10" key="1">
    <citation type="submission" date="2017-10" db="EMBL/GenBank/DDBJ databases">
        <title>The draft genome sequence of Lewinella nigricans NBRC 102662.</title>
        <authorList>
            <person name="Wang K."/>
        </authorList>
    </citation>
    <scope>NUCLEOTIDE SEQUENCE [LARGE SCALE GENOMIC DNA]</scope>
    <source>
        <strain evidence="9 10">NBRC 102662</strain>
    </source>
</reference>
<evidence type="ECO:0000256" key="5">
    <source>
        <dbReference type="ARBA" id="ARBA00023136"/>
    </source>
</evidence>
<feature type="transmembrane region" description="Helical" evidence="6">
    <location>
        <begin position="729"/>
        <end position="749"/>
    </location>
</feature>
<evidence type="ECO:0000259" key="7">
    <source>
        <dbReference type="Pfam" id="PF02687"/>
    </source>
</evidence>
<evidence type="ECO:0008006" key="11">
    <source>
        <dbReference type="Google" id="ProtNLM"/>
    </source>
</evidence>
<organism evidence="9 10">
    <name type="scientific">Flavilitoribacter nigricans (strain ATCC 23147 / DSM 23189 / NBRC 102662 / NCIMB 1420 / SS-2)</name>
    <name type="common">Lewinella nigricans</name>
    <dbReference type="NCBI Taxonomy" id="1122177"/>
    <lineage>
        <taxon>Bacteria</taxon>
        <taxon>Pseudomonadati</taxon>
        <taxon>Bacteroidota</taxon>
        <taxon>Saprospiria</taxon>
        <taxon>Saprospirales</taxon>
        <taxon>Lewinellaceae</taxon>
        <taxon>Flavilitoribacter</taxon>
    </lineage>
</organism>
<feature type="transmembrane region" description="Helical" evidence="6">
    <location>
        <begin position="394"/>
        <end position="418"/>
    </location>
</feature>
<dbReference type="EMBL" id="PDUD01000022">
    <property type="protein sequence ID" value="PHN05390.1"/>
    <property type="molecule type" value="Genomic_DNA"/>
</dbReference>
<dbReference type="Pfam" id="PF02687">
    <property type="entry name" value="FtsX"/>
    <property type="match status" value="2"/>
</dbReference>
<keyword evidence="4 6" id="KW-1133">Transmembrane helix</keyword>
<dbReference type="InterPro" id="IPR003838">
    <property type="entry name" value="ABC3_permease_C"/>
</dbReference>
<dbReference type="InterPro" id="IPR050250">
    <property type="entry name" value="Macrolide_Exporter_MacB"/>
</dbReference>
<feature type="transmembrane region" description="Helical" evidence="6">
    <location>
        <begin position="21"/>
        <end position="42"/>
    </location>
</feature>
<accession>A0A2D0NAK3</accession>
<keyword evidence="2" id="KW-1003">Cell membrane</keyword>
<evidence type="ECO:0000259" key="8">
    <source>
        <dbReference type="Pfam" id="PF12704"/>
    </source>
</evidence>
<sequence length="808" mass="91109">MYKNYLKVAWRNLRKFKMYSAIKIGGFAIGIAAAILITLFVLHESSYDQHYANTDRIYRVINNFADPTREADRWPAMQPQLASVLEEEFPEIEKSGRLIPYDWYDAGSNQFRPEERVQNNYEEGFAYMDQSLLEILEIPMVYGERETALANPKTIVISQKMADKYYPDENPVGKSVILNEKEDRAYTIGGVMEDFPSNSHLQYDFLLTLTEEEFWEGEQTSWCCSNYNTYALLRRGTQTEELEPKLLSVRDKYLISHFEENGDVWAEKAKNYLTYDLVPVADTHLKSKEVYDVFPKSDIRIIRLFGAIAVFILLLACINFINLSTAKSANRAKETGLRKVVGSHRSHLIQQFLTESVLFSAISVGLGTLLARVLLPYFNELSGKTLSFPWTDWWFLPVLAGVTLLIGLLAGVYPSFYLSAFKPIDVLKGKLSRGTKAAGIRSTMVVFQFATSMVLIVSAFIVYNQMQFILHKDLGFDKEQVVMLQGTNTLEDKLPAFKDELLRLPGVTSAAASNYFPVSGTKRDQNSFWIEGRKNLDPGVGAQIWRTDEDYLSALDINLIAGRNFSPDIASDTGAIVINQTMADKLGLEDPVGARIENWGKWTVIGVVEDFHFESMKGGIGALGMIMSERGSILATEISAENIEATLAAITGIWDNFMPNQPIRYTFMDETFARMYADVQRTGNVFAACAILAIIIACLGLFGLATFMAEQRSKEVSIRKVLGASMSSLYQLLTADFLKLILISLLIGAPIAWYLMRNWLEDYEYRIDIAWWFFAVPGLIIVGIALFTVSRQALKLAFSSPVDHLRGE</sequence>
<dbReference type="Pfam" id="PF12704">
    <property type="entry name" value="MacB_PCD"/>
    <property type="match status" value="2"/>
</dbReference>
<comment type="subcellular location">
    <subcellularLocation>
        <location evidence="1">Cell membrane</location>
        <topology evidence="1">Multi-pass membrane protein</topology>
    </subcellularLocation>
</comment>
<dbReference type="InterPro" id="IPR025857">
    <property type="entry name" value="MacB_PCD"/>
</dbReference>